<keyword evidence="1" id="KW-0175">Coiled coil</keyword>
<sequence length="3934" mass="436100">MNATKLVSAVLVVAALLVFAAAMFFFFYKKETKVAEGGSAKSADATPEPPSPKVLNVVTYLSNERFNAMKGSLGESYLFDARSKSNSYQFGGVTVSVVSGELPDYPGYTMYTHTFPTPFKGEKLVFDGANSNEFFEDPVTRLTAYWWFNSLLFLTFTAEKTGDTPLTKYFHYTAHFGQDALRWDRFDRDPNTLLDNAVLGPKLDELNVSAGNFVALGLDEYAETPTGAYKTEVDGVTVNFTLARRSSSQTGFVKLTHKLAGVSMPADTTTTLASKPFKVKKVLVSGTELSDLVLTRKPVLSVSVFWWFNIPLVADFELQGGAHEHLTYSVDTNKWGFEVVDKLRSKLFMLKNKLGDPLTLDLSKTADRDQTYTTNGVLVRVSPAATSAAGYKKFTHRFSTGSSHLVGSFSSHGTPQLGLPVLRVSEVSAYYLSDVPLLLKMSMSTSGGMATTYLYFSNNGLGLWKKVVLDDQMSTTAAVLKKLSEDNRALSLTDSYVLDARMKASYLSGGKLVSVTKAAVENLQGFTTYSHSPSVRGPFKFEKFTVAGKDVLPVSEPLQGTTDATVYWYLDVPMLLKVVGTSQPAAPVGPPAQTPPSGSGSGSPSGSGSGSGSGSPPSEASSSAQRGDQPSNTAVEESASPPPTRAQPEATQAEPFNFYYWYNAESKVWSALEEAPTTAEKLKEALNKARATLGKVTLNLGHSSGTFTSGPVTVTVTDSASYDNDPPTSFTKRVHTFSAPFPVSMVKHYDFDVELGNVTEEQYKTIRPANQPLVPEHMVVQRMEVYSYGEVPLHFYVYGVEGTPLRFSNSFKGTLWYQYNKTNVPLKDVLLLQKVQLSHTAKMDVCRGSAKNDELVTYNLKHLASEGSTPVSVSRSEVPNSNGVMLVQHKLPDNVSLKFSALTCGQKILTGLNSDDFHTVMVYYKDRLPMYVKTNSDPKYFAMSGDGALTRVMPPAGATSFTDEQVNTAVTTLSTKVGTVFDVDFSKKEAYTLNETDFLVTKTEEAGFNKYLHKLKSTGAEQEQTSFTVRTFMYGDRDAVVFSTGLKVSDFSVYYKEDSPLYLHVKTGDDSPKYYHFVHDSGLWLDDGVFDTFQEEDVWEKLQYVQDGLGNEFSLDLAEDLGNKLFNVDFVEFDLVPGYMKYTYKPEGMEYPFLLSNLLLSGSQVNLPLTVNHLFSLTVYTFRKNYLFFHVVTYDRTDLFYKSDFEGGYTPVTFDRFDEESLAKVLKDLKSRVADQLSLELTKETSYPYHEFTVNVVLQNQTSFEGYKKYLHDLVDGTTSVPFKLASVKNDGYVTNVPLFNELVYFAYVYMHENTPLLLELHSSKKNMNSYHYYYFANNLGNWELLENPSLGQLPSSNLKEVLNTARDRMARTFKVDLSRKFSSKLLASPTEHFHLNVQVTEDTRETWGFSLYSHVYSLVKTGNAENVSPPTAANLNATTVLEPSSDSADRSPQQEQQEARVATSRSLGRGAVPSTLPDSVVQTPEGAPAAVLLPEQSALQPDSTRVVPAVERVLNTYQTLKANALRGVNVMSAALPVVGKFTLGDTPMSGFGVDTVFKVNVYWWLDHEPAFVHLYNGVNNKYYMKKGDKWALATKSDLPLSRATVASMLEELKDTFVKPVELDLDKSSSFDSYVKYVSEGLTLRVVPSHSLDEGFRGFTHFSATNHENVFRVNKLELWGDIVLTNLHDGFVRSATVFTDGDLLPLVLELEWTKLNNSGFKNKYKYFKYSSEGSWVVHPTDNNNERLPESVLLRLLKEVKAPFANRVSVSLERRENYGKDSSAVVVTKDPVTAPKNWNGFHKVSHALNNTNARMLLLKMSDRVVRAYPTATYVKRVDSFWYKNSLLLVKLTEAGVGDSSQDTVKYFKNDHKDDLVLLGSAPDAELTVGTYSGDNVATQASALLMQLAAHFKDEYFLDVAERTLGNKSDRVKLLPALHVVDTSVPKGVSRYNLYVLDELKGVKLNRLLYHGTDFSTGNFPLPEDNVYSVYVFTPVGHFSPFFLELHVRTSSKLVLFYYHLSQYGKWVKLETGGRRLTNQEFYDKLNTLSAKLGKVTVVDVSKNEGTYYGLTRMNVTKFSFPGVRGYTKYLHKAHDNTNFTVSKFVNKGVVMQNLPVMKASQVAVYFSLNKPLMLELKVGGRYKFFSSNANGQWFEARLPSGDLKSALDSVYDEHADVARNTANKVSLHLNANFTREYVLSEGKVKDFEGAVAVPEEEPEEAVAPRAPSRVDAPDSVGDANLSTALSSDAQSPQAAVTVARTPAPPAEQMVKTHVLNPLLYVENDKLSYSYSSYGKTVFVNRRDDMFHGYNVTTHKFSDNAPFSVRRVMFLGREFDLGLADRNFLSATLFSSSYKPLVLKLVQLDGAEKFFSFTFLTQTWEALQVSDLEKTLDDLNYKENKLLMLDLAKESNYEVCGKELHGSKTPFTDGFSKHTTQSKRAFDARDKLKAKRDKQYQEKLKNREKYRLEAEDKKRKLDSLTAKLPEAKGRLDSLLDLWLKLEWSRAALFKTFYEKEAAVASLEKAVALAEAEYEEAESTGSRDTGDKRKAMADKKEQLVAKKKELESAKQAASESFYTVSEPTSADTTSVKAKLAEAVTAAKAVQPHVKPSTFVDESVTSAKALRKNEEATTLPALVLAAEKLAQLKSGDKLSEMTSALNTLKDLVLDLKSKFESGSKYDAAHTFATNLKATVASVTSFEDTVTSANFVSTMAAVKKLKESLLQGPKLTEAYDSAVKFKFVCQGMEKLKEASALLAKLAPDVDSLLALEAASDLSSTSTDHTKYAKATALLSTLKEAVKGKLDVVESASNVRDEYNKFKSDLVADTTSAKFTLALAAFDKLEVSLSLATKLKEFVEKGEDPELKKTLAESDNAAAMELAATKALSAKLKELAPLAEKLKTFDQTFKAAVDPQQTSSSSDPTKLKKLSDSAEAFSESLKTEALKKVELALREVEKLKGAESALKLLEEAAKVASTVKEMAKALSADEDKTTLVEMQAFVSRLKEDLKDFEKLGKAYDAAKKVNDTLADDDKLKKAYDTSKALNDKVLEANKQTTDEQRTEKMKAVLLAFKEKKGDLMADNVTSEAKKQVTAKKEELNNSLKTPLKEGCNGAKNVLNKLSELVAEAQKSYDVAFRRYDLYDMSVRVSDDDDDGSPESSPLFGFGGLRLAGKNLSSAGLPVGNFLHTFNAYFANGSELPLMVQLKYSDSEDVDEPVVEKMKRPPPANLLLNAELPSTTAAPASQVQAPTEAGAGAAGTTTFTNAVQRVSSLLRTGLVEVTPKVSTETAQVVTSATPASGPDSRSAPDTEQSPPPPREPAPFSYPGHFFVLDLDHTWKPFVPEAKGSLRHKLLELKQLHALDVNVDFANMSARRRTTYALNTQTFFATRVLYSSGYKLTRDQSKLQGSDAPTKPNVVDLSDYDESVKFFPPLNFKWFVHQMAPRASTDANKQSDPLPQFNLQAVSFNGHRLSMEKEASDALLGTVNSVSALLNADGTPLMLLAYKPVTTGNVVQHRYVVLSLKGDKFALDDSMVNFSSMMYNLEHTDFAWTTDETFTRFVDAMQQRLNTVNAQFEHSYVVNLDATKNYKRGNMMVNVESLDAFDVKFVSFTPGLLTQAPAEGAEQVPMPSTVPAFTLEKVFFGDTVFQGFNLPFKNVLHVSAFHYKFLRPLKEGSPKEYSFFPLVLELSHRNEANRLENFYFKYLSGNKFELFFKTKMRLTASEVADVVRFVARENLRRGEFTPSTLNLDFSVKSTFYSPRHLVTVEKMEKVQAALAPGATEGTLPTPTNPHLPDGYNVYKYTLHQNDTPYTVMSLFFWNHWKFSPNKFTSKEFYLYVRARDNLADLLALVTPAGTGTSPTYDWYSLATSTPTAVFAGEVVSPTSSADKQKLETLLATVTANVDFWLQPHVFLWAFFTSEVTAKLSPVGNVQGFPVTPQA</sequence>
<feature type="coiled-coil region" evidence="1">
    <location>
        <begin position="2454"/>
        <end position="2488"/>
    </location>
</feature>
<feature type="compositionally biased region" description="Gly residues" evidence="2">
    <location>
        <begin position="599"/>
        <end position="613"/>
    </location>
</feature>
<dbReference type="EMBL" id="AAGK01000002">
    <property type="protein sequence ID" value="EAN32986.1"/>
    <property type="molecule type" value="Genomic_DNA"/>
</dbReference>
<dbReference type="eggNOG" id="ENOG502QWGN">
    <property type="taxonomic scope" value="Eukaryota"/>
</dbReference>
<feature type="region of interest" description="Disordered" evidence="2">
    <location>
        <begin position="1443"/>
        <end position="1482"/>
    </location>
</feature>
<dbReference type="Proteomes" id="UP000001949">
    <property type="component" value="Unassembled WGS sequence"/>
</dbReference>
<protein>
    <submittedName>
        <fullName evidence="3">Uncharacterized protein</fullName>
    </submittedName>
</protein>
<name>Q4N4D7_THEPA</name>
<evidence type="ECO:0000256" key="1">
    <source>
        <dbReference type="SAM" id="Coils"/>
    </source>
</evidence>
<evidence type="ECO:0000313" key="4">
    <source>
        <dbReference type="Proteomes" id="UP000001949"/>
    </source>
</evidence>
<comment type="caution">
    <text evidence="3">The sequence shown here is derived from an EMBL/GenBank/DDBJ whole genome shotgun (WGS) entry which is preliminary data.</text>
</comment>
<evidence type="ECO:0000256" key="2">
    <source>
        <dbReference type="SAM" id="MobiDB-lite"/>
    </source>
</evidence>
<keyword evidence="4" id="KW-1185">Reference proteome</keyword>
<dbReference type="GeneID" id="3501634"/>
<feature type="region of interest" description="Disordered" evidence="2">
    <location>
        <begin position="3281"/>
        <end position="3317"/>
    </location>
</feature>
<feature type="compositionally biased region" description="Low complexity" evidence="2">
    <location>
        <begin position="614"/>
        <end position="623"/>
    </location>
</feature>
<dbReference type="VEuPathDB" id="PiroplasmaDB:TpMuguga_02g00703"/>
<gene>
    <name evidence="3" type="ordered locus">TP02_0703</name>
</gene>
<dbReference type="KEGG" id="tpv:TP02_0703"/>
<dbReference type="RefSeq" id="XP_765269.1">
    <property type="nucleotide sequence ID" value="XM_760176.1"/>
</dbReference>
<feature type="compositionally biased region" description="Basic and acidic residues" evidence="2">
    <location>
        <begin position="2541"/>
        <end position="2553"/>
    </location>
</feature>
<feature type="compositionally biased region" description="Polar residues" evidence="2">
    <location>
        <begin position="624"/>
        <end position="635"/>
    </location>
</feature>
<feature type="region of interest" description="Disordered" evidence="2">
    <location>
        <begin position="2531"/>
        <end position="2553"/>
    </location>
</feature>
<dbReference type="OMA" id="FKNDHKD"/>
<feature type="compositionally biased region" description="Polar residues" evidence="2">
    <location>
        <begin position="1443"/>
        <end position="1457"/>
    </location>
</feature>
<feature type="compositionally biased region" description="Polar residues" evidence="2">
    <location>
        <begin position="3281"/>
        <end position="3291"/>
    </location>
</feature>
<dbReference type="STRING" id="5875.Q4N4D7"/>
<accession>Q4N4D7</accession>
<evidence type="ECO:0000313" key="3">
    <source>
        <dbReference type="EMBL" id="EAN32986.1"/>
    </source>
</evidence>
<organism evidence="3 4">
    <name type="scientific">Theileria parva</name>
    <name type="common">East coast fever infection agent</name>
    <dbReference type="NCBI Taxonomy" id="5875"/>
    <lineage>
        <taxon>Eukaryota</taxon>
        <taxon>Sar</taxon>
        <taxon>Alveolata</taxon>
        <taxon>Apicomplexa</taxon>
        <taxon>Aconoidasida</taxon>
        <taxon>Piroplasmida</taxon>
        <taxon>Theileriidae</taxon>
        <taxon>Theileria</taxon>
    </lineage>
</organism>
<feature type="region of interest" description="Disordered" evidence="2">
    <location>
        <begin position="2212"/>
        <end position="2232"/>
    </location>
</feature>
<feature type="region of interest" description="Disordered" evidence="2">
    <location>
        <begin position="584"/>
        <end position="651"/>
    </location>
</feature>
<reference evidence="3 4" key="1">
    <citation type="journal article" date="2005" name="Science">
        <title>Genome sequence of Theileria parva, a bovine pathogen that transforms lymphocytes.</title>
        <authorList>
            <person name="Gardner M.J."/>
            <person name="Bishop R."/>
            <person name="Shah T."/>
            <person name="de Villiers E.P."/>
            <person name="Carlton J.M."/>
            <person name="Hall N."/>
            <person name="Ren Q."/>
            <person name="Paulsen I.T."/>
            <person name="Pain A."/>
            <person name="Berriman M."/>
            <person name="Wilson R.J.M."/>
            <person name="Sato S."/>
            <person name="Ralph S.A."/>
            <person name="Mann D.J."/>
            <person name="Xiong Z."/>
            <person name="Shallom S.J."/>
            <person name="Weidman J."/>
            <person name="Jiang L."/>
            <person name="Lynn J."/>
            <person name="Weaver B."/>
            <person name="Shoaibi A."/>
            <person name="Domingo A.R."/>
            <person name="Wasawo D."/>
            <person name="Crabtree J."/>
            <person name="Wortman J.R."/>
            <person name="Haas B."/>
            <person name="Angiuoli S.V."/>
            <person name="Creasy T.H."/>
            <person name="Lu C."/>
            <person name="Suh B."/>
            <person name="Silva J.C."/>
            <person name="Utterback T.R."/>
            <person name="Feldblyum T.V."/>
            <person name="Pertea M."/>
            <person name="Allen J."/>
            <person name="Nierman W.C."/>
            <person name="Taracha E.L.N."/>
            <person name="Salzberg S.L."/>
            <person name="White O.R."/>
            <person name="Fitzhugh H.A."/>
            <person name="Morzaria S."/>
            <person name="Venter J.C."/>
            <person name="Fraser C.M."/>
            <person name="Nene V."/>
        </authorList>
    </citation>
    <scope>NUCLEOTIDE SEQUENCE [LARGE SCALE GENOMIC DNA]</scope>
    <source>
        <strain evidence="3 4">Muguga</strain>
    </source>
</reference>
<proteinExistence type="predicted"/>
<dbReference type="InParanoid" id="Q4N4D7"/>